<feature type="non-terminal residue" evidence="2">
    <location>
        <position position="1"/>
    </location>
</feature>
<gene>
    <name evidence="2" type="ORF">S06H3_65554</name>
</gene>
<comment type="caution">
    <text evidence="2">The sequence shown here is derived from an EMBL/GenBank/DDBJ whole genome shotgun (WGS) entry which is preliminary data.</text>
</comment>
<evidence type="ECO:0000256" key="1">
    <source>
        <dbReference type="SAM" id="MobiDB-lite"/>
    </source>
</evidence>
<feature type="non-terminal residue" evidence="2">
    <location>
        <position position="91"/>
    </location>
</feature>
<dbReference type="EMBL" id="BARV01044196">
    <property type="protein sequence ID" value="GAI70080.1"/>
    <property type="molecule type" value="Genomic_DNA"/>
</dbReference>
<accession>X1S3S7</accession>
<feature type="compositionally biased region" description="Pro residues" evidence="1">
    <location>
        <begin position="68"/>
        <end position="84"/>
    </location>
</feature>
<protein>
    <submittedName>
        <fullName evidence="2">Uncharacterized protein</fullName>
    </submittedName>
</protein>
<dbReference type="AlphaFoldDB" id="X1S3S7"/>
<proteinExistence type="predicted"/>
<reference evidence="2" key="1">
    <citation type="journal article" date="2014" name="Front. Microbiol.">
        <title>High frequency of phylogenetically diverse reductive dehalogenase-homologous genes in deep subseafloor sedimentary metagenomes.</title>
        <authorList>
            <person name="Kawai M."/>
            <person name="Futagami T."/>
            <person name="Toyoda A."/>
            <person name="Takaki Y."/>
            <person name="Nishi S."/>
            <person name="Hori S."/>
            <person name="Arai W."/>
            <person name="Tsubouchi T."/>
            <person name="Morono Y."/>
            <person name="Uchiyama I."/>
            <person name="Ito T."/>
            <person name="Fujiyama A."/>
            <person name="Inagaki F."/>
            <person name="Takami H."/>
        </authorList>
    </citation>
    <scope>NUCLEOTIDE SEQUENCE</scope>
    <source>
        <strain evidence="2">Expedition CK06-06</strain>
    </source>
</reference>
<feature type="region of interest" description="Disordered" evidence="1">
    <location>
        <begin position="68"/>
        <end position="91"/>
    </location>
</feature>
<evidence type="ECO:0000313" key="2">
    <source>
        <dbReference type="EMBL" id="GAI70080.1"/>
    </source>
</evidence>
<sequence length="91" mass="10056">QVLRHTGRDHTWGSQMIAVRYPHALDHRGPVGVIKTSAVDRGKVYSLHIHDPEGIDYNPSQAAIEPYLPPEAPPSFGPTSPIFPTPWAHNT</sequence>
<organism evidence="2">
    <name type="scientific">marine sediment metagenome</name>
    <dbReference type="NCBI Taxonomy" id="412755"/>
    <lineage>
        <taxon>unclassified sequences</taxon>
        <taxon>metagenomes</taxon>
        <taxon>ecological metagenomes</taxon>
    </lineage>
</organism>
<name>X1S3S7_9ZZZZ</name>